<dbReference type="RefSeq" id="WP_227564324.1">
    <property type="nucleotide sequence ID" value="NZ_CP101989.1"/>
</dbReference>
<organism evidence="2 3">
    <name type="scientific">Cellulomonas wangsupingiae</name>
    <dbReference type="NCBI Taxonomy" id="2968085"/>
    <lineage>
        <taxon>Bacteria</taxon>
        <taxon>Bacillati</taxon>
        <taxon>Actinomycetota</taxon>
        <taxon>Actinomycetes</taxon>
        <taxon>Micrococcales</taxon>
        <taxon>Cellulomonadaceae</taxon>
        <taxon>Cellulomonas</taxon>
    </lineage>
</organism>
<sequence>MTRPSDWYPLAVTDPVAGDPQRVRAAGEEYAAVARQIEAAVGELRAIAAAEGGSLAVDEVRTRAARLAATIERAHGRYAVTGEALLTYAGALAHAQEASLRAHARAVSALHAQDEALVSVAWWTRLAERAADPAVRDQYVASAEDARADLLAADARLDRARADLRVVVAQVDGAVDAARATIRGATVRDDLHDTAGQEVGGRADEGRSAVWSSADEISAGSALLSVVLRRMSAVDVSLGASMTVAEVLTHSRDPADAPTGRSGDDAPGLWTNPDES</sequence>
<proteinExistence type="predicted"/>
<evidence type="ECO:0000313" key="3">
    <source>
        <dbReference type="Proteomes" id="UP001317322"/>
    </source>
</evidence>
<evidence type="ECO:0000256" key="1">
    <source>
        <dbReference type="SAM" id="MobiDB-lite"/>
    </source>
</evidence>
<dbReference type="Proteomes" id="UP001317322">
    <property type="component" value="Chromosome"/>
</dbReference>
<accession>A0ABY5K891</accession>
<name>A0ABY5K891_9CELL</name>
<keyword evidence="3" id="KW-1185">Reference proteome</keyword>
<dbReference type="EMBL" id="CP101989">
    <property type="protein sequence ID" value="UUI66494.1"/>
    <property type="molecule type" value="Genomic_DNA"/>
</dbReference>
<evidence type="ECO:0000313" key="2">
    <source>
        <dbReference type="EMBL" id="UUI66494.1"/>
    </source>
</evidence>
<protein>
    <submittedName>
        <fullName evidence="2">Uncharacterized protein</fullName>
    </submittedName>
</protein>
<gene>
    <name evidence="2" type="ORF">NP075_07250</name>
</gene>
<reference evidence="2 3" key="1">
    <citation type="submission" date="2022-07" db="EMBL/GenBank/DDBJ databases">
        <title>Novel species in genus cellulomonas.</title>
        <authorList>
            <person name="Ye L."/>
        </authorList>
    </citation>
    <scope>NUCLEOTIDE SEQUENCE [LARGE SCALE GENOMIC DNA]</scope>
    <source>
        <strain evidence="3">zg-Y908</strain>
    </source>
</reference>
<feature type="region of interest" description="Disordered" evidence="1">
    <location>
        <begin position="251"/>
        <end position="276"/>
    </location>
</feature>